<dbReference type="SUPFAM" id="SSF160240">
    <property type="entry name" value="Cation efflux protein cytoplasmic domain-like"/>
    <property type="match status" value="1"/>
</dbReference>
<dbReference type="Gene3D" id="1.20.1510.10">
    <property type="entry name" value="Cation efflux protein transmembrane domain"/>
    <property type="match status" value="1"/>
</dbReference>
<feature type="transmembrane region" description="Helical" evidence="9">
    <location>
        <begin position="126"/>
        <end position="145"/>
    </location>
</feature>
<dbReference type="InterPro" id="IPR002524">
    <property type="entry name" value="Cation_efflux"/>
</dbReference>
<keyword evidence="4" id="KW-1003">Cell membrane</keyword>
<evidence type="ECO:0000259" key="10">
    <source>
        <dbReference type="Pfam" id="PF01545"/>
    </source>
</evidence>
<dbReference type="PANTHER" id="PTHR43840">
    <property type="entry name" value="MITOCHONDRIAL METAL TRANSPORTER 1-RELATED"/>
    <property type="match status" value="1"/>
</dbReference>
<feature type="transmembrane region" description="Helical" evidence="9">
    <location>
        <begin position="166"/>
        <end position="187"/>
    </location>
</feature>
<evidence type="ECO:0000256" key="9">
    <source>
        <dbReference type="SAM" id="Phobius"/>
    </source>
</evidence>
<dbReference type="EMBL" id="CP067977">
    <property type="protein sequence ID" value="QQQ17451.1"/>
    <property type="molecule type" value="Genomic_DNA"/>
</dbReference>
<organism evidence="12 13">
    <name type="scientific">Brevundimonas vitisensis</name>
    <dbReference type="NCBI Taxonomy" id="2800818"/>
    <lineage>
        <taxon>Bacteria</taxon>
        <taxon>Pseudomonadati</taxon>
        <taxon>Pseudomonadota</taxon>
        <taxon>Alphaproteobacteria</taxon>
        <taxon>Caulobacterales</taxon>
        <taxon>Caulobacteraceae</taxon>
        <taxon>Brevundimonas</taxon>
    </lineage>
</organism>
<dbReference type="SUPFAM" id="SSF161111">
    <property type="entry name" value="Cation efflux protein transmembrane domain-like"/>
    <property type="match status" value="1"/>
</dbReference>
<dbReference type="Pfam" id="PF01545">
    <property type="entry name" value="Cation_efflux"/>
    <property type="match status" value="1"/>
</dbReference>
<feature type="transmembrane region" description="Helical" evidence="9">
    <location>
        <begin position="93"/>
        <end position="114"/>
    </location>
</feature>
<evidence type="ECO:0000256" key="3">
    <source>
        <dbReference type="ARBA" id="ARBA00022448"/>
    </source>
</evidence>
<dbReference type="InterPro" id="IPR050291">
    <property type="entry name" value="CDF_Transporter"/>
</dbReference>
<evidence type="ECO:0000256" key="5">
    <source>
        <dbReference type="ARBA" id="ARBA00022692"/>
    </source>
</evidence>
<reference evidence="12 13" key="1">
    <citation type="submission" date="2021-01" db="EMBL/GenBank/DDBJ databases">
        <title>Brevundimonas vitis sp. nov., an bacterium isolated from grape (Vitis vinifera).</title>
        <authorList>
            <person name="Jiang L."/>
            <person name="Lee J."/>
        </authorList>
    </citation>
    <scope>NUCLEOTIDE SEQUENCE [LARGE SCALE GENOMIC DNA]</scope>
    <source>
        <strain evidence="12 13">GRTSA-9</strain>
    </source>
</reference>
<dbReference type="RefSeq" id="WP_201101825.1">
    <property type="nucleotide sequence ID" value="NZ_CP067977.1"/>
</dbReference>
<sequence length="335" mass="34544">MTAPSSSGNTDQARIDAQLTVRRVTGLSVGVAVVLIALKAFALGASGSVSILATLADSGLDLIASLATFYAVRWAAAPPDEAHRYGHGKAEALAALVQAGLVFASALFIGWAAVNRILDPRPVTAGSWSVGVMLISMALTGWLVWMQTRAVKASGSIAVAGDRAHYAADMAANLVALIGVASGAFLNAPGLDAAAGLVVAVWLFWGAAGMLRVAAQQLLDRAAPDEDRIAVTTAVLADPRISGVHQLRTRRAGPILMVQMHVDLEPSLTLIQAHDIVVEAERRVLAVRPGADIIIHPDPRGRAETHTAAPDNAPATGSSAVPPSPSATPSKGPWS</sequence>
<dbReference type="Proteomes" id="UP000595448">
    <property type="component" value="Chromosome"/>
</dbReference>
<dbReference type="PANTHER" id="PTHR43840:SF41">
    <property type="entry name" value="CATION-EFFLUX PUMP FIEF"/>
    <property type="match status" value="1"/>
</dbReference>
<proteinExistence type="inferred from homology"/>
<comment type="subcellular location">
    <subcellularLocation>
        <location evidence="1">Membrane</location>
        <topology evidence="1">Multi-pass membrane protein</topology>
    </subcellularLocation>
</comment>
<protein>
    <submittedName>
        <fullName evidence="12">Cation transporter</fullName>
    </submittedName>
</protein>
<feature type="transmembrane region" description="Helical" evidence="9">
    <location>
        <begin position="193"/>
        <end position="211"/>
    </location>
</feature>
<gene>
    <name evidence="12" type="ORF">JIP62_08780</name>
</gene>
<dbReference type="InterPro" id="IPR027469">
    <property type="entry name" value="Cation_efflux_TMD_sf"/>
</dbReference>
<evidence type="ECO:0000256" key="7">
    <source>
        <dbReference type="ARBA" id="ARBA00023136"/>
    </source>
</evidence>
<evidence type="ECO:0000256" key="1">
    <source>
        <dbReference type="ARBA" id="ARBA00004141"/>
    </source>
</evidence>
<dbReference type="InterPro" id="IPR058533">
    <property type="entry name" value="Cation_efflux_TM"/>
</dbReference>
<dbReference type="NCBIfam" id="TIGR01297">
    <property type="entry name" value="CDF"/>
    <property type="match status" value="1"/>
</dbReference>
<keyword evidence="6 9" id="KW-1133">Transmembrane helix</keyword>
<evidence type="ECO:0000313" key="12">
    <source>
        <dbReference type="EMBL" id="QQQ17451.1"/>
    </source>
</evidence>
<evidence type="ECO:0000259" key="11">
    <source>
        <dbReference type="Pfam" id="PF16916"/>
    </source>
</evidence>
<dbReference type="InterPro" id="IPR027470">
    <property type="entry name" value="Cation_efflux_CTD"/>
</dbReference>
<evidence type="ECO:0000256" key="8">
    <source>
        <dbReference type="SAM" id="MobiDB-lite"/>
    </source>
</evidence>
<feature type="domain" description="Cation efflux protein cytoplasmic" evidence="11">
    <location>
        <begin position="224"/>
        <end position="299"/>
    </location>
</feature>
<feature type="transmembrane region" description="Helical" evidence="9">
    <location>
        <begin position="51"/>
        <end position="72"/>
    </location>
</feature>
<keyword evidence="5 9" id="KW-0812">Transmembrane</keyword>
<name>A0ABX7BJQ5_9CAUL</name>
<evidence type="ECO:0000256" key="4">
    <source>
        <dbReference type="ARBA" id="ARBA00022475"/>
    </source>
</evidence>
<evidence type="ECO:0000256" key="2">
    <source>
        <dbReference type="ARBA" id="ARBA00008114"/>
    </source>
</evidence>
<evidence type="ECO:0000256" key="6">
    <source>
        <dbReference type="ARBA" id="ARBA00022989"/>
    </source>
</evidence>
<feature type="compositionally biased region" description="Basic and acidic residues" evidence="8">
    <location>
        <begin position="295"/>
        <end position="305"/>
    </location>
</feature>
<feature type="transmembrane region" description="Helical" evidence="9">
    <location>
        <begin position="24"/>
        <end position="45"/>
    </location>
</feature>
<feature type="region of interest" description="Disordered" evidence="8">
    <location>
        <begin position="295"/>
        <end position="335"/>
    </location>
</feature>
<keyword evidence="13" id="KW-1185">Reference proteome</keyword>
<comment type="similarity">
    <text evidence="2">Belongs to the cation diffusion facilitator (CDF) transporter (TC 2.A.4) family.</text>
</comment>
<dbReference type="InterPro" id="IPR036837">
    <property type="entry name" value="Cation_efflux_CTD_sf"/>
</dbReference>
<accession>A0ABX7BJQ5</accession>
<keyword evidence="3" id="KW-0813">Transport</keyword>
<feature type="domain" description="Cation efflux protein transmembrane" evidence="10">
    <location>
        <begin position="27"/>
        <end position="219"/>
    </location>
</feature>
<keyword evidence="7 9" id="KW-0472">Membrane</keyword>
<evidence type="ECO:0000313" key="13">
    <source>
        <dbReference type="Proteomes" id="UP000595448"/>
    </source>
</evidence>
<dbReference type="Pfam" id="PF16916">
    <property type="entry name" value="ZT_dimer"/>
    <property type="match status" value="1"/>
</dbReference>
<dbReference type="Gene3D" id="3.30.70.1350">
    <property type="entry name" value="Cation efflux protein, cytoplasmic domain"/>
    <property type="match status" value="1"/>
</dbReference>